<dbReference type="GO" id="GO:0005543">
    <property type="term" value="F:phospholipid binding"/>
    <property type="evidence" value="ECO:0007669"/>
    <property type="project" value="TreeGrafter"/>
</dbReference>
<dbReference type="Gene3D" id="1.25.40.90">
    <property type="match status" value="1"/>
</dbReference>
<dbReference type="AlphaFoldDB" id="A0AB34GD93"/>
<dbReference type="EMBL" id="JAIQCJ010002315">
    <property type="protein sequence ID" value="KAJ8777098.1"/>
    <property type="molecule type" value="Genomic_DNA"/>
</dbReference>
<dbReference type="PANTHER" id="PTHR12276:SF45">
    <property type="entry name" value="CLATHRIN INTERACTOR 1"/>
    <property type="match status" value="1"/>
</dbReference>
<dbReference type="InterPro" id="IPR008942">
    <property type="entry name" value="ENTH_VHS"/>
</dbReference>
<accession>A0AB34GD93</accession>
<dbReference type="PANTHER" id="PTHR12276">
    <property type="entry name" value="EPSIN/ENT-RELATED"/>
    <property type="match status" value="1"/>
</dbReference>
<feature type="region of interest" description="Disordered" evidence="1">
    <location>
        <begin position="1"/>
        <end position="20"/>
    </location>
</feature>
<feature type="domain" description="ENTH" evidence="2">
    <location>
        <begin position="1"/>
        <end position="48"/>
    </location>
</feature>
<dbReference type="GO" id="GO:0005886">
    <property type="term" value="C:plasma membrane"/>
    <property type="evidence" value="ECO:0007669"/>
    <property type="project" value="TreeGrafter"/>
</dbReference>
<dbReference type="PROSITE" id="PS50942">
    <property type="entry name" value="ENTH"/>
    <property type="match status" value="1"/>
</dbReference>
<dbReference type="GO" id="GO:0006897">
    <property type="term" value="P:endocytosis"/>
    <property type="evidence" value="ECO:0007669"/>
    <property type="project" value="TreeGrafter"/>
</dbReference>
<keyword evidence="4" id="KW-1185">Reference proteome</keyword>
<evidence type="ECO:0000256" key="1">
    <source>
        <dbReference type="SAM" id="MobiDB-lite"/>
    </source>
</evidence>
<organism evidence="3 4">
    <name type="scientific">Eschrichtius robustus</name>
    <name type="common">California gray whale</name>
    <name type="synonym">Eschrichtius gibbosus</name>
    <dbReference type="NCBI Taxonomy" id="9764"/>
    <lineage>
        <taxon>Eukaryota</taxon>
        <taxon>Metazoa</taxon>
        <taxon>Chordata</taxon>
        <taxon>Craniata</taxon>
        <taxon>Vertebrata</taxon>
        <taxon>Euteleostomi</taxon>
        <taxon>Mammalia</taxon>
        <taxon>Eutheria</taxon>
        <taxon>Laurasiatheria</taxon>
        <taxon>Artiodactyla</taxon>
        <taxon>Whippomorpha</taxon>
        <taxon>Cetacea</taxon>
        <taxon>Mysticeti</taxon>
        <taxon>Eschrichtiidae</taxon>
        <taxon>Eschrichtius</taxon>
    </lineage>
</organism>
<reference evidence="3 4" key="1">
    <citation type="submission" date="2022-11" db="EMBL/GenBank/DDBJ databases">
        <title>Whole genome sequence of Eschrichtius robustus ER-17-0199.</title>
        <authorList>
            <person name="Bruniche-Olsen A."/>
            <person name="Black A.N."/>
            <person name="Fields C.J."/>
            <person name="Walden K."/>
            <person name="Dewoody J.A."/>
        </authorList>
    </citation>
    <scope>NUCLEOTIDE SEQUENCE [LARGE SCALE GENOMIC DNA]</scope>
    <source>
        <strain evidence="3">ER-17-0199</strain>
        <tissue evidence="3">Blubber</tissue>
    </source>
</reference>
<dbReference type="GO" id="GO:0030276">
    <property type="term" value="F:clathrin binding"/>
    <property type="evidence" value="ECO:0007669"/>
    <property type="project" value="TreeGrafter"/>
</dbReference>
<feature type="compositionally biased region" description="Low complexity" evidence="1">
    <location>
        <begin position="207"/>
        <end position="222"/>
    </location>
</feature>
<dbReference type="GO" id="GO:0005768">
    <property type="term" value="C:endosome"/>
    <property type="evidence" value="ECO:0007669"/>
    <property type="project" value="TreeGrafter"/>
</dbReference>
<gene>
    <name evidence="3" type="ORF">J1605_014481</name>
</gene>
<feature type="compositionally biased region" description="Basic and acidic residues" evidence="1">
    <location>
        <begin position="121"/>
        <end position="138"/>
    </location>
</feature>
<feature type="compositionally biased region" description="Basic and acidic residues" evidence="1">
    <location>
        <begin position="71"/>
        <end position="91"/>
    </location>
</feature>
<name>A0AB34GD93_ESCRO</name>
<proteinExistence type="predicted"/>
<dbReference type="Proteomes" id="UP001159641">
    <property type="component" value="Unassembled WGS sequence"/>
</dbReference>
<comment type="caution">
    <text evidence="3">The sequence shown here is derived from an EMBL/GenBank/DDBJ whole genome shotgun (WGS) entry which is preliminary data.</text>
</comment>
<feature type="region of interest" description="Disordered" evidence="1">
    <location>
        <begin position="68"/>
        <end position="227"/>
    </location>
</feature>
<protein>
    <recommendedName>
        <fullName evidence="2">ENTH domain-containing protein</fullName>
    </recommendedName>
</protein>
<dbReference type="GO" id="GO:0030125">
    <property type="term" value="C:clathrin vesicle coat"/>
    <property type="evidence" value="ECO:0007669"/>
    <property type="project" value="TreeGrafter"/>
</dbReference>
<sequence>MTILGDLLGNSWERLPNEHGKDQGINIRQKVKELVEFAQDDDRLREERKKAKKNKDKYVGVSSDSVGGFRYSERYDPEPKSKWDEDWDKNKSAFPFSDKLGELSDKIGSTIDDTISKFRRKDREDSPERCSDSDEEKKARRGRSPKGEFKDEEETVTTKHIHITQATETTTTRHKRTANPSKTIDLGAAAHYTGDKASPDQNASAHTPQSSVKTSVPSSKSSGDLVDLFDGTSQSTVTAASGNGDFGDWSAFNQAPSGPVAASGELFSSASQPAVELVSSSQPALGPPPAASNSSDLFDLMGSSQATMTSSQSMNFSVMSTNTVGLGLPMSRSQPLQNVSTVLQKPNPLYNQNTDMVQKSVSKTLPSTWSDPSVNISLDNLLPGMQPSKPQQPSLNTMIQQQNMQQPMNVMTQSFGAVNLSSPSNMLPVRPQANPLMGGPMPMSMPSVMTGTMGMAPLGNSPMMNQSMMGMNMNIGMSTAGMGLTGTMGMGMPNLAMTSGTVQPKQDAFANFANFSK</sequence>
<evidence type="ECO:0000313" key="3">
    <source>
        <dbReference type="EMBL" id="KAJ8777098.1"/>
    </source>
</evidence>
<dbReference type="InterPro" id="IPR013809">
    <property type="entry name" value="ENTH"/>
</dbReference>
<evidence type="ECO:0000313" key="4">
    <source>
        <dbReference type="Proteomes" id="UP001159641"/>
    </source>
</evidence>
<dbReference type="SUPFAM" id="SSF48464">
    <property type="entry name" value="ENTH/VHS domain"/>
    <property type="match status" value="1"/>
</dbReference>
<evidence type="ECO:0000259" key="2">
    <source>
        <dbReference type="PROSITE" id="PS50942"/>
    </source>
</evidence>